<keyword evidence="1" id="KW-1133">Transmembrane helix</keyword>
<evidence type="ECO:0000313" key="2">
    <source>
        <dbReference type="EMBL" id="SFH46421.1"/>
    </source>
</evidence>
<dbReference type="STRING" id="34004.SAMN04488021_11333"/>
<keyword evidence="1" id="KW-0812">Transmembrane</keyword>
<proteinExistence type="predicted"/>
<dbReference type="AlphaFoldDB" id="A0A1I3AAT3"/>
<keyword evidence="3" id="KW-1185">Reference proteome</keyword>
<accession>A0A1I3AAT3</accession>
<name>A0A1I3AAT3_9RHOB</name>
<dbReference type="OrthoDB" id="7860253at2"/>
<dbReference type="EMBL" id="FOPU01000013">
    <property type="protein sequence ID" value="SFH46421.1"/>
    <property type="molecule type" value="Genomic_DNA"/>
</dbReference>
<dbReference type="Proteomes" id="UP000183635">
    <property type="component" value="Unassembled WGS sequence"/>
</dbReference>
<protein>
    <submittedName>
        <fullName evidence="2">Biopolymer transport protein ExbD</fullName>
    </submittedName>
</protein>
<reference evidence="2 3" key="1">
    <citation type="submission" date="2016-10" db="EMBL/GenBank/DDBJ databases">
        <authorList>
            <person name="de Groot N.N."/>
        </authorList>
    </citation>
    <scope>NUCLEOTIDE SEQUENCE [LARGE SCALE GENOMIC DNA]</scope>
    <source>
        <strain evidence="2 3">DSM 8537</strain>
    </source>
</reference>
<keyword evidence="1" id="KW-0472">Membrane</keyword>
<feature type="transmembrane region" description="Helical" evidence="1">
    <location>
        <begin position="20"/>
        <end position="38"/>
    </location>
</feature>
<organism evidence="2 3">
    <name type="scientific">Paracoccus aminovorans</name>
    <dbReference type="NCBI Taxonomy" id="34004"/>
    <lineage>
        <taxon>Bacteria</taxon>
        <taxon>Pseudomonadati</taxon>
        <taxon>Pseudomonadota</taxon>
        <taxon>Alphaproteobacteria</taxon>
        <taxon>Rhodobacterales</taxon>
        <taxon>Paracoccaceae</taxon>
        <taxon>Paracoccus</taxon>
    </lineage>
</organism>
<sequence length="131" mass="14286">MSLNLPSRDGRRVQVDTSLAIVNIVLLLIFYFLIAGQAPRVQTPLDLSSTATLSPENLPSPVLEVRGPEDWLLDGDPVRPEMLPAALASVPGPVHLLMDRRAPSGLLVQVLRRPELAGHDIRLVTLKDFAP</sequence>
<dbReference type="RefSeq" id="WP_074967471.1">
    <property type="nucleotide sequence ID" value="NZ_CBCRYP010000007.1"/>
</dbReference>
<evidence type="ECO:0000256" key="1">
    <source>
        <dbReference type="SAM" id="Phobius"/>
    </source>
</evidence>
<gene>
    <name evidence="2" type="ORF">SAMN04488021_11333</name>
</gene>
<evidence type="ECO:0000313" key="3">
    <source>
        <dbReference type="Proteomes" id="UP000183635"/>
    </source>
</evidence>